<dbReference type="VEuPathDB" id="FungiDB:RhiirFUN_013152"/>
<comment type="caution">
    <text evidence="2">The sequence shown here is derived from an EMBL/GenBank/DDBJ whole genome shotgun (WGS) entry which is preliminary data.</text>
</comment>
<dbReference type="EMBL" id="CAGKOT010000065">
    <property type="protein sequence ID" value="CAB5389523.1"/>
    <property type="molecule type" value="Genomic_DNA"/>
</dbReference>
<protein>
    <submittedName>
        <fullName evidence="2">Uncharacterized protein</fullName>
    </submittedName>
</protein>
<dbReference type="Proteomes" id="UP000684084">
    <property type="component" value="Unassembled WGS sequence"/>
</dbReference>
<reference evidence="2" key="1">
    <citation type="submission" date="2020-05" db="EMBL/GenBank/DDBJ databases">
        <authorList>
            <person name="Rincon C."/>
            <person name="Sanders R I."/>
            <person name="Robbins C."/>
            <person name="Chaturvedi A."/>
        </authorList>
    </citation>
    <scope>NUCLEOTIDE SEQUENCE</scope>
    <source>
        <strain evidence="2">CHB12</strain>
    </source>
</reference>
<dbReference type="AlphaFoldDB" id="A0A915ZVZ4"/>
<dbReference type="OrthoDB" id="10273122at2759"/>
<name>A0A915ZVZ4_9GLOM</name>
<feature type="compositionally biased region" description="Polar residues" evidence="1">
    <location>
        <begin position="70"/>
        <end position="79"/>
    </location>
</feature>
<organism evidence="2 3">
    <name type="scientific">Rhizophagus irregularis</name>
    <dbReference type="NCBI Taxonomy" id="588596"/>
    <lineage>
        <taxon>Eukaryota</taxon>
        <taxon>Fungi</taxon>
        <taxon>Fungi incertae sedis</taxon>
        <taxon>Mucoromycota</taxon>
        <taxon>Glomeromycotina</taxon>
        <taxon>Glomeromycetes</taxon>
        <taxon>Glomerales</taxon>
        <taxon>Glomeraceae</taxon>
        <taxon>Rhizophagus</taxon>
    </lineage>
</organism>
<evidence type="ECO:0000256" key="1">
    <source>
        <dbReference type="SAM" id="MobiDB-lite"/>
    </source>
</evidence>
<feature type="region of interest" description="Disordered" evidence="1">
    <location>
        <begin position="61"/>
        <end position="84"/>
    </location>
</feature>
<sequence>MYALLRPMTSSTDIVRENLKLIWCLATNWQIWSMRRTRLTSCSMTQLTAYQKKRAQQLSKSKQFLPIPFKSQNQGSQGSYKGKNRNYYASRSQSQAQGNFQSFCIHHINATPIDSNFSVLLK</sequence>
<accession>A0A915ZVZ4</accession>
<proteinExistence type="predicted"/>
<gene>
    <name evidence="2" type="ORF">CHRIB12_LOCUS21097</name>
</gene>
<evidence type="ECO:0000313" key="3">
    <source>
        <dbReference type="Proteomes" id="UP000684084"/>
    </source>
</evidence>
<evidence type="ECO:0000313" key="2">
    <source>
        <dbReference type="EMBL" id="CAB5389523.1"/>
    </source>
</evidence>